<dbReference type="RefSeq" id="WP_108346355.1">
    <property type="nucleotide sequence ID" value="NZ_PYXZ01000011.1"/>
</dbReference>
<dbReference type="PANTHER" id="PTHR34822:SF1">
    <property type="entry name" value="GRPB FAMILY PROTEIN"/>
    <property type="match status" value="1"/>
</dbReference>
<name>A0A2R7YTX0_9ACTN</name>
<dbReference type="SUPFAM" id="SSF81301">
    <property type="entry name" value="Nucleotidyltransferase"/>
    <property type="match status" value="1"/>
</dbReference>
<dbReference type="AlphaFoldDB" id="A0A2R7YTX0"/>
<dbReference type="OrthoDB" id="9799092at2"/>
<sequence length="189" mass="20483">MIEVVDWSPVWAVDFERVAVDLRRALATVPGARVEHVGSTSVPGLAAKPILDIDVIVERVEVPAAVAALVGIGYHHRGDLGVTGREAFSAPDASPRRHVYVCEAGTVNVRNHLAVRDTLRVRDDLRDAYAEVKLSLATDPDLDIDTYIARKSAVVQRVLDASGEFSEDELAAIHRLNDPTSPEATACRT</sequence>
<comment type="caution">
    <text evidence="1">The sequence shown here is derived from an EMBL/GenBank/DDBJ whole genome shotgun (WGS) entry which is preliminary data.</text>
</comment>
<proteinExistence type="predicted"/>
<dbReference type="Pfam" id="PF04229">
    <property type="entry name" value="GrpB"/>
    <property type="match status" value="1"/>
</dbReference>
<evidence type="ECO:0000313" key="2">
    <source>
        <dbReference type="Proteomes" id="UP000244867"/>
    </source>
</evidence>
<dbReference type="EMBL" id="PYXZ01000011">
    <property type="protein sequence ID" value="PUA79319.1"/>
    <property type="molecule type" value="Genomic_DNA"/>
</dbReference>
<organism evidence="1 2">
    <name type="scientific">Nocardioides currus</name>
    <dbReference type="NCBI Taxonomy" id="2133958"/>
    <lineage>
        <taxon>Bacteria</taxon>
        <taxon>Bacillati</taxon>
        <taxon>Actinomycetota</taxon>
        <taxon>Actinomycetes</taxon>
        <taxon>Propionibacteriales</taxon>
        <taxon>Nocardioidaceae</taxon>
        <taxon>Nocardioides</taxon>
    </lineage>
</organism>
<dbReference type="InterPro" id="IPR007344">
    <property type="entry name" value="GrpB/CoaE"/>
</dbReference>
<protein>
    <submittedName>
        <fullName evidence="1">GrpB family protein</fullName>
    </submittedName>
</protein>
<gene>
    <name evidence="1" type="ORF">C7S10_20095</name>
</gene>
<dbReference type="Gene3D" id="3.30.460.10">
    <property type="entry name" value="Beta Polymerase, domain 2"/>
    <property type="match status" value="1"/>
</dbReference>
<accession>A0A2R7YTX0</accession>
<dbReference type="Proteomes" id="UP000244867">
    <property type="component" value="Unassembled WGS sequence"/>
</dbReference>
<keyword evidence="2" id="KW-1185">Reference proteome</keyword>
<dbReference type="PANTHER" id="PTHR34822">
    <property type="entry name" value="GRPB DOMAIN PROTEIN (AFU_ORTHOLOGUE AFUA_1G01530)"/>
    <property type="match status" value="1"/>
</dbReference>
<evidence type="ECO:0000313" key="1">
    <source>
        <dbReference type="EMBL" id="PUA79319.1"/>
    </source>
</evidence>
<dbReference type="InterPro" id="IPR043519">
    <property type="entry name" value="NT_sf"/>
</dbReference>
<reference evidence="1 2" key="1">
    <citation type="submission" date="2018-03" db="EMBL/GenBank/DDBJ databases">
        <authorList>
            <person name="Keele B.F."/>
        </authorList>
    </citation>
    <scope>NUCLEOTIDE SEQUENCE [LARGE SCALE GENOMIC DNA]</scope>
    <source>
        <strain evidence="1 2">IB-3</strain>
    </source>
</reference>